<dbReference type="Proteomes" id="UP000601435">
    <property type="component" value="Unassembled WGS sequence"/>
</dbReference>
<dbReference type="PROSITE" id="PS51257">
    <property type="entry name" value="PROKAR_LIPOPROTEIN"/>
    <property type="match status" value="1"/>
</dbReference>
<gene>
    <name evidence="1" type="primary">ABCB10</name>
    <name evidence="1" type="ORF">SNEC2469_LOCUS33555</name>
</gene>
<dbReference type="OrthoDB" id="637682at2759"/>
<dbReference type="EMBL" id="CAJNJA010089060">
    <property type="protein sequence ID" value="CAE7939557.1"/>
    <property type="molecule type" value="Genomic_DNA"/>
</dbReference>
<keyword evidence="2" id="KW-1185">Reference proteome</keyword>
<organism evidence="1 2">
    <name type="scientific">Symbiodinium necroappetens</name>
    <dbReference type="NCBI Taxonomy" id="1628268"/>
    <lineage>
        <taxon>Eukaryota</taxon>
        <taxon>Sar</taxon>
        <taxon>Alveolata</taxon>
        <taxon>Dinophyceae</taxon>
        <taxon>Suessiales</taxon>
        <taxon>Symbiodiniaceae</taxon>
        <taxon>Symbiodinium</taxon>
    </lineage>
</organism>
<evidence type="ECO:0000313" key="2">
    <source>
        <dbReference type="Proteomes" id="UP000601435"/>
    </source>
</evidence>
<sequence length="249" mass="27885">MNFSTKRKLPRSFGCLIVGFLTLLSCEYCAVRSPPGWWKAGRARKRLGSVAEAELLSHLAVLLLPEEPIRELFRDFPAERNEGWSRNTLSPDLAVYGALQAQEAALFLEYDGYCRHLKPRGILADTRKSQALLDASPAGSYVLRIAHAHRGLQCSCEMGEVVIESWQMGRECSLVKALRQIVEFLLTLQGSKLQPRLKSRLQQFMDDPVGTSRVAAAEFTDQVATERDSDFDPAHLHEFLQLQLGLSPS</sequence>
<name>A0A813CAJ3_9DINO</name>
<reference evidence="1" key="1">
    <citation type="submission" date="2021-02" db="EMBL/GenBank/DDBJ databases">
        <authorList>
            <person name="Dougan E. K."/>
            <person name="Rhodes N."/>
            <person name="Thang M."/>
            <person name="Chan C."/>
        </authorList>
    </citation>
    <scope>NUCLEOTIDE SEQUENCE</scope>
</reference>
<comment type="caution">
    <text evidence="1">The sequence shown here is derived from an EMBL/GenBank/DDBJ whole genome shotgun (WGS) entry which is preliminary data.</text>
</comment>
<protein>
    <submittedName>
        <fullName evidence="1">ABCB10 protein</fullName>
    </submittedName>
</protein>
<proteinExistence type="predicted"/>
<dbReference type="AlphaFoldDB" id="A0A813CAJ3"/>
<accession>A0A813CAJ3</accession>
<evidence type="ECO:0000313" key="1">
    <source>
        <dbReference type="EMBL" id="CAE7939557.1"/>
    </source>
</evidence>